<organism evidence="2 3">
    <name type="scientific">Ditylenchus destructor</name>
    <dbReference type="NCBI Taxonomy" id="166010"/>
    <lineage>
        <taxon>Eukaryota</taxon>
        <taxon>Metazoa</taxon>
        <taxon>Ecdysozoa</taxon>
        <taxon>Nematoda</taxon>
        <taxon>Chromadorea</taxon>
        <taxon>Rhabditida</taxon>
        <taxon>Tylenchina</taxon>
        <taxon>Tylenchomorpha</taxon>
        <taxon>Sphaerularioidea</taxon>
        <taxon>Anguinidae</taxon>
        <taxon>Anguininae</taxon>
        <taxon>Ditylenchus</taxon>
    </lineage>
</organism>
<name>A0AAD4QX21_9BILA</name>
<evidence type="ECO:0000256" key="1">
    <source>
        <dbReference type="SAM" id="MobiDB-lite"/>
    </source>
</evidence>
<evidence type="ECO:0000313" key="3">
    <source>
        <dbReference type="Proteomes" id="UP001201812"/>
    </source>
</evidence>
<reference evidence="2" key="1">
    <citation type="submission" date="2022-01" db="EMBL/GenBank/DDBJ databases">
        <title>Genome Sequence Resource for Two Populations of Ditylenchus destructor, the Migratory Endoparasitic Phytonematode.</title>
        <authorList>
            <person name="Zhang H."/>
            <person name="Lin R."/>
            <person name="Xie B."/>
        </authorList>
    </citation>
    <scope>NUCLEOTIDE SEQUENCE</scope>
    <source>
        <strain evidence="2">BazhouSP</strain>
    </source>
</reference>
<dbReference type="SUPFAM" id="SSF48452">
    <property type="entry name" value="TPR-like"/>
    <property type="match status" value="1"/>
</dbReference>
<keyword evidence="3" id="KW-1185">Reference proteome</keyword>
<feature type="region of interest" description="Disordered" evidence="1">
    <location>
        <begin position="144"/>
        <end position="171"/>
    </location>
</feature>
<dbReference type="AlphaFoldDB" id="A0AAD4QX21"/>
<evidence type="ECO:0000313" key="2">
    <source>
        <dbReference type="EMBL" id="KAI1695518.1"/>
    </source>
</evidence>
<feature type="compositionally biased region" description="Polar residues" evidence="1">
    <location>
        <begin position="144"/>
        <end position="167"/>
    </location>
</feature>
<dbReference type="EMBL" id="JAKKPZ010000396">
    <property type="protein sequence ID" value="KAI1695518.1"/>
    <property type="molecule type" value="Genomic_DNA"/>
</dbReference>
<dbReference type="InterPro" id="IPR011990">
    <property type="entry name" value="TPR-like_helical_dom_sf"/>
</dbReference>
<protein>
    <submittedName>
        <fullName evidence="2">Uncharacterized protein</fullName>
    </submittedName>
</protein>
<accession>A0AAD4QX21</accession>
<comment type="caution">
    <text evidence="2">The sequence shown here is derived from an EMBL/GenBank/DDBJ whole genome shotgun (WGS) entry which is preliminary data.</text>
</comment>
<gene>
    <name evidence="2" type="ORF">DdX_19535</name>
</gene>
<proteinExistence type="predicted"/>
<dbReference type="Proteomes" id="UP001201812">
    <property type="component" value="Unassembled WGS sequence"/>
</dbReference>
<sequence length="238" mass="27142">MAYEKEWTQKYDFMKQQIRTIPGNPVFHRDLALCAFKLGHHYEACTCLDLAFILDPDDEDTRTAILECAGQNPRFKEEMRYGSEFGGDEEEGSDEGSEYCMEAQMRQQYQPAANEPKSRAFNIGTSLGGGQYSRQRTNLELLTASPQASASGTTSKWNGGKSQQKKPSASDRWTFAQEEFVFQFWTNFYTKKPTPQIVQELQGADIIINRNPKAIQRIIEKQVHVVYAAINEFNQPDV</sequence>